<accession>W4M4K1</accession>
<name>W4M4K1_9BACT</name>
<evidence type="ECO:0000313" key="2">
    <source>
        <dbReference type="EMBL" id="ETX04851.1"/>
    </source>
</evidence>
<sequence length="141" mass="15951">MIAVLDTNVVVAGTLSPFGASFQLLELLPQRRFELLLSVPLMLEYEDVLKRDRIRAQHGLSFQEIEAVLNMIAACGTPQSIFFLWRPQLRDPKDEMVLELAVNGRAETIVTLNDRDFIPQVTAFGIEVMRPGPFLQRLKPS</sequence>
<dbReference type="AlphaFoldDB" id="W4M4K1"/>
<dbReference type="PATRIC" id="fig|1429439.4.peg.4490"/>
<dbReference type="InterPro" id="IPR002716">
    <property type="entry name" value="PIN_dom"/>
</dbReference>
<dbReference type="PANTHER" id="PTHR34610:SF3">
    <property type="entry name" value="SSL7007 PROTEIN"/>
    <property type="match status" value="1"/>
</dbReference>
<evidence type="ECO:0000259" key="1">
    <source>
        <dbReference type="Pfam" id="PF13470"/>
    </source>
</evidence>
<dbReference type="InterPro" id="IPR029060">
    <property type="entry name" value="PIN-like_dom_sf"/>
</dbReference>
<dbReference type="Proteomes" id="UP000019140">
    <property type="component" value="Unassembled WGS sequence"/>
</dbReference>
<protein>
    <recommendedName>
        <fullName evidence="1">PIN domain-containing protein</fullName>
    </recommendedName>
</protein>
<organism evidence="2 3">
    <name type="scientific">Candidatus Entotheonella gemina</name>
    <dbReference type="NCBI Taxonomy" id="1429439"/>
    <lineage>
        <taxon>Bacteria</taxon>
        <taxon>Pseudomonadati</taxon>
        <taxon>Nitrospinota/Tectimicrobiota group</taxon>
        <taxon>Candidatus Tectimicrobiota</taxon>
        <taxon>Candidatus Entotheonellia</taxon>
        <taxon>Candidatus Entotheonellales</taxon>
        <taxon>Candidatus Entotheonellaceae</taxon>
        <taxon>Candidatus Entotheonella</taxon>
    </lineage>
</organism>
<dbReference type="PANTHER" id="PTHR34610">
    <property type="entry name" value="SSL7007 PROTEIN"/>
    <property type="match status" value="1"/>
</dbReference>
<dbReference type="Pfam" id="PF13470">
    <property type="entry name" value="PIN_3"/>
    <property type="match status" value="1"/>
</dbReference>
<evidence type="ECO:0000313" key="3">
    <source>
        <dbReference type="Proteomes" id="UP000019140"/>
    </source>
</evidence>
<proteinExistence type="predicted"/>
<reference evidence="2 3" key="1">
    <citation type="journal article" date="2014" name="Nature">
        <title>An environmental bacterial taxon with a large and distinct metabolic repertoire.</title>
        <authorList>
            <person name="Wilson M.C."/>
            <person name="Mori T."/>
            <person name="Ruckert C."/>
            <person name="Uria A.R."/>
            <person name="Helf M.J."/>
            <person name="Takada K."/>
            <person name="Gernert C."/>
            <person name="Steffens U.A."/>
            <person name="Heycke N."/>
            <person name="Schmitt S."/>
            <person name="Rinke C."/>
            <person name="Helfrich E.J."/>
            <person name="Brachmann A.O."/>
            <person name="Gurgui C."/>
            <person name="Wakimoto T."/>
            <person name="Kracht M."/>
            <person name="Crusemann M."/>
            <person name="Hentschel U."/>
            <person name="Abe I."/>
            <person name="Matsunaga S."/>
            <person name="Kalinowski J."/>
            <person name="Takeyama H."/>
            <person name="Piel J."/>
        </authorList>
    </citation>
    <scope>NUCLEOTIDE SEQUENCE [LARGE SCALE GENOMIC DNA]</scope>
    <source>
        <strain evidence="3">TSY2</strain>
    </source>
</reference>
<dbReference type="InterPro" id="IPR002850">
    <property type="entry name" value="PIN_toxin-like"/>
</dbReference>
<dbReference type="HOGENOM" id="CLU_116617_2_0_7"/>
<gene>
    <name evidence="2" type="ORF">ETSY2_26445</name>
</gene>
<dbReference type="SUPFAM" id="SSF88723">
    <property type="entry name" value="PIN domain-like"/>
    <property type="match status" value="1"/>
</dbReference>
<comment type="caution">
    <text evidence="2">The sequence shown here is derived from an EMBL/GenBank/DDBJ whole genome shotgun (WGS) entry which is preliminary data.</text>
</comment>
<feature type="domain" description="PIN" evidence="1">
    <location>
        <begin position="3"/>
        <end position="113"/>
    </location>
</feature>
<keyword evidence="3" id="KW-1185">Reference proteome</keyword>
<dbReference type="EMBL" id="AZHX01001103">
    <property type="protein sequence ID" value="ETX04851.1"/>
    <property type="molecule type" value="Genomic_DNA"/>
</dbReference>
<dbReference type="NCBIfam" id="TIGR00305">
    <property type="entry name" value="putative toxin-antitoxin system toxin component, PIN family"/>
    <property type="match status" value="1"/>
</dbReference>